<dbReference type="EMBL" id="BAABAO010000001">
    <property type="protein sequence ID" value="GAA4120053.1"/>
    <property type="molecule type" value="Genomic_DNA"/>
</dbReference>
<comment type="caution">
    <text evidence="1">The sequence shown here is derived from an EMBL/GenBank/DDBJ whole genome shotgun (WGS) entry which is preliminary data.</text>
</comment>
<proteinExistence type="predicted"/>
<dbReference type="Proteomes" id="UP001501333">
    <property type="component" value="Unassembled WGS sequence"/>
</dbReference>
<accession>A0ABP7XK76</accession>
<protein>
    <recommendedName>
        <fullName evidence="3">Sugar-binding protein</fullName>
    </recommendedName>
</protein>
<gene>
    <name evidence="1" type="ORF">GCM10022250_00050</name>
</gene>
<evidence type="ECO:0000313" key="2">
    <source>
        <dbReference type="Proteomes" id="UP001501333"/>
    </source>
</evidence>
<reference evidence="2" key="1">
    <citation type="journal article" date="2019" name="Int. J. Syst. Evol. Microbiol.">
        <title>The Global Catalogue of Microorganisms (GCM) 10K type strain sequencing project: providing services to taxonomists for standard genome sequencing and annotation.</title>
        <authorList>
            <consortium name="The Broad Institute Genomics Platform"/>
            <consortium name="The Broad Institute Genome Sequencing Center for Infectious Disease"/>
            <person name="Wu L."/>
            <person name="Ma J."/>
        </authorList>
    </citation>
    <scope>NUCLEOTIDE SEQUENCE [LARGE SCALE GENOMIC DNA]</scope>
    <source>
        <strain evidence="2">JCM 17386</strain>
    </source>
</reference>
<organism evidence="1 2">
    <name type="scientific">Flavobacterium chungbukense</name>
    <dbReference type="NCBI Taxonomy" id="877464"/>
    <lineage>
        <taxon>Bacteria</taxon>
        <taxon>Pseudomonadati</taxon>
        <taxon>Bacteroidota</taxon>
        <taxon>Flavobacteriia</taxon>
        <taxon>Flavobacteriales</taxon>
        <taxon>Flavobacteriaceae</taxon>
        <taxon>Flavobacterium</taxon>
    </lineage>
</organism>
<evidence type="ECO:0000313" key="1">
    <source>
        <dbReference type="EMBL" id="GAA4120053.1"/>
    </source>
</evidence>
<keyword evidence="2" id="KW-1185">Reference proteome</keyword>
<evidence type="ECO:0008006" key="3">
    <source>
        <dbReference type="Google" id="ProtNLM"/>
    </source>
</evidence>
<name>A0ABP7XK76_9FLAO</name>
<sequence>MIIDENSSTTTFYKFENGKLSSKEEQGKKPVYYTYNQNGLLEKVSNTYNDGDMFDDFYTYNKDGYIIEILNTRKKVGETEFKPLSKKSILFEIKDANNFKFNDSWRYVHNSKYVNERIYEMKGNVLKLSKNTSEYKYKMENGNVVSLAQLKPSREKHSVDYKFDNKPSINKMMCESMYGDKYFINSLISLSPFYDYYSDFVNQNTCIGNKNVDQNFPVSEYTSVITYNEENLPVEIKTEKNNPGFIKTVKIKYKK</sequence>